<dbReference type="EMBL" id="KV604034">
    <property type="protein sequence ID" value="OPL20609.1"/>
    <property type="molecule type" value="Genomic_DNA"/>
</dbReference>
<dbReference type="AlphaFoldDB" id="A0A3R5TR01"/>
<proteinExistence type="predicted"/>
<name>A0A3R5TR01_MYTGA</name>
<dbReference type="Proteomes" id="UP000266721">
    <property type="component" value="Unassembled WGS sequence"/>
</dbReference>
<reference evidence="1 2" key="1">
    <citation type="journal article" date="2016" name="PLoS ONE">
        <title>A First Insight into the Genome of the Filter-Feeder Mussel Mytilus galloprovincialis.</title>
        <authorList>
            <person name="Murgarella M."/>
            <person name="Puiu D."/>
            <person name="Novoa B."/>
            <person name="Figueras A."/>
            <person name="Posada D."/>
            <person name="Canchaya C."/>
        </authorList>
    </citation>
    <scope>NUCLEOTIDE SEQUENCE [LARGE SCALE GENOMIC DNA]</scope>
    <source>
        <tissue evidence="1">Muscle</tissue>
    </source>
</reference>
<accession>A0A3R5TR01</accession>
<sequence>LAFEFWKPSQCTEYIGNFLNGCTDVPAPMSSLPGCKMSSDCHSVECCTKINFMTGTRNIYTTYQLTQCDEMVTSIERQSWTKTGLDSLTGSTISEKVNGVFDMRMAVVESSSTLYKVTLSINICYLSGGTCSNLTLAEEVTLKKTDCLPERRRRKKRDALHGYGLDPSDLQGGFRNLYNDLASSEQVQQFLKEAKDYEVSVHMNEAQVIG</sequence>
<feature type="non-terminal residue" evidence="1">
    <location>
        <position position="1"/>
    </location>
</feature>
<organism evidence="1 2">
    <name type="scientific">Mytilus galloprovincialis</name>
    <name type="common">Mediterranean mussel</name>
    <dbReference type="NCBI Taxonomy" id="29158"/>
    <lineage>
        <taxon>Eukaryota</taxon>
        <taxon>Metazoa</taxon>
        <taxon>Spiralia</taxon>
        <taxon>Lophotrochozoa</taxon>
        <taxon>Mollusca</taxon>
        <taxon>Bivalvia</taxon>
        <taxon>Autobranchia</taxon>
        <taxon>Pteriomorphia</taxon>
        <taxon>Mytilida</taxon>
        <taxon>Mytiloidea</taxon>
        <taxon>Mytilidae</taxon>
        <taxon>Mytilinae</taxon>
        <taxon>Mytilus</taxon>
    </lineage>
</organism>
<evidence type="ECO:0000313" key="1">
    <source>
        <dbReference type="EMBL" id="OPL20609.1"/>
    </source>
</evidence>
<protein>
    <submittedName>
        <fullName evidence="1">Uncharacterized protein</fullName>
    </submittedName>
</protein>
<keyword evidence="2" id="KW-1185">Reference proteome</keyword>
<feature type="non-terminal residue" evidence="1">
    <location>
        <position position="210"/>
    </location>
</feature>
<evidence type="ECO:0000313" key="2">
    <source>
        <dbReference type="Proteomes" id="UP000266721"/>
    </source>
</evidence>
<gene>
    <name evidence="1" type="ORF">AM593_04805</name>
</gene>